<dbReference type="InterPro" id="IPR017441">
    <property type="entry name" value="Protein_kinase_ATP_BS"/>
</dbReference>
<dbReference type="AlphaFoldDB" id="A0A915D0Z8"/>
<keyword evidence="13" id="KW-1185">Reference proteome</keyword>
<keyword evidence="2 11" id="KW-0723">Serine/threonine-protein kinase</keyword>
<dbReference type="PROSITE" id="PS00108">
    <property type="entry name" value="PROTEIN_KINASE_ST"/>
    <property type="match status" value="1"/>
</dbReference>
<dbReference type="WBParaSite" id="jg14684">
    <property type="protein sequence ID" value="jg14684"/>
    <property type="gene ID" value="jg14684"/>
</dbReference>
<evidence type="ECO:0000256" key="2">
    <source>
        <dbReference type="ARBA" id="ARBA00022527"/>
    </source>
</evidence>
<dbReference type="EC" id="2.7.11.1" evidence="1"/>
<keyword evidence="3" id="KW-0597">Phosphoprotein</keyword>
<reference evidence="14" key="1">
    <citation type="submission" date="2022-11" db="UniProtKB">
        <authorList>
            <consortium name="WormBaseParasite"/>
        </authorList>
    </citation>
    <scope>IDENTIFICATION</scope>
</reference>
<evidence type="ECO:0000256" key="11">
    <source>
        <dbReference type="RuleBase" id="RU000304"/>
    </source>
</evidence>
<evidence type="ECO:0000256" key="6">
    <source>
        <dbReference type="ARBA" id="ARBA00022777"/>
    </source>
</evidence>
<dbReference type="InterPro" id="IPR008271">
    <property type="entry name" value="Ser/Thr_kinase_AS"/>
</dbReference>
<comment type="similarity">
    <text evidence="11">Belongs to the protein kinase superfamily.</text>
</comment>
<keyword evidence="7 10" id="KW-0067">ATP-binding</keyword>
<dbReference type="FunFam" id="1.10.510.10:FF:000024">
    <property type="entry name" value="Probable serine/threonine-protein kinase cot-1"/>
    <property type="match status" value="1"/>
</dbReference>
<evidence type="ECO:0000313" key="13">
    <source>
        <dbReference type="Proteomes" id="UP000887574"/>
    </source>
</evidence>
<evidence type="ECO:0000256" key="9">
    <source>
        <dbReference type="ARBA" id="ARBA00048679"/>
    </source>
</evidence>
<feature type="binding site" evidence="10">
    <location>
        <position position="125"/>
    </location>
    <ligand>
        <name>ATP</name>
        <dbReference type="ChEBI" id="CHEBI:30616"/>
    </ligand>
</feature>
<dbReference type="InterPro" id="IPR050839">
    <property type="entry name" value="Rho-assoc_Ser/Thr_Kinase"/>
</dbReference>
<keyword evidence="5 10" id="KW-0547">Nucleotide-binding</keyword>
<proteinExistence type="inferred from homology"/>
<name>A0A915D0Z8_9BILA</name>
<dbReference type="InterPro" id="IPR011009">
    <property type="entry name" value="Kinase-like_dom_sf"/>
</dbReference>
<evidence type="ECO:0000256" key="7">
    <source>
        <dbReference type="ARBA" id="ARBA00022840"/>
    </source>
</evidence>
<evidence type="ECO:0000256" key="4">
    <source>
        <dbReference type="ARBA" id="ARBA00022679"/>
    </source>
</evidence>
<evidence type="ECO:0000256" key="8">
    <source>
        <dbReference type="ARBA" id="ARBA00047899"/>
    </source>
</evidence>
<organism evidence="13 14">
    <name type="scientific">Ditylenchus dipsaci</name>
    <dbReference type="NCBI Taxonomy" id="166011"/>
    <lineage>
        <taxon>Eukaryota</taxon>
        <taxon>Metazoa</taxon>
        <taxon>Ecdysozoa</taxon>
        <taxon>Nematoda</taxon>
        <taxon>Chromadorea</taxon>
        <taxon>Rhabditida</taxon>
        <taxon>Tylenchina</taxon>
        <taxon>Tylenchomorpha</taxon>
        <taxon>Sphaerularioidea</taxon>
        <taxon>Anguinidae</taxon>
        <taxon>Anguininae</taxon>
        <taxon>Ditylenchus</taxon>
    </lineage>
</organism>
<comment type="catalytic activity">
    <reaction evidence="9">
        <text>L-seryl-[protein] + ATP = O-phospho-L-seryl-[protein] + ADP + H(+)</text>
        <dbReference type="Rhea" id="RHEA:17989"/>
        <dbReference type="Rhea" id="RHEA-COMP:9863"/>
        <dbReference type="Rhea" id="RHEA-COMP:11604"/>
        <dbReference type="ChEBI" id="CHEBI:15378"/>
        <dbReference type="ChEBI" id="CHEBI:29999"/>
        <dbReference type="ChEBI" id="CHEBI:30616"/>
        <dbReference type="ChEBI" id="CHEBI:83421"/>
        <dbReference type="ChEBI" id="CHEBI:456216"/>
        <dbReference type="EC" id="2.7.11.1"/>
    </reaction>
</comment>
<accession>A0A915D0Z8</accession>
<dbReference type="PROSITE" id="PS00107">
    <property type="entry name" value="PROTEIN_KINASE_ATP"/>
    <property type="match status" value="1"/>
</dbReference>
<keyword evidence="6" id="KW-0418">Kinase</keyword>
<dbReference type="GO" id="GO:0004674">
    <property type="term" value="F:protein serine/threonine kinase activity"/>
    <property type="evidence" value="ECO:0007669"/>
    <property type="project" value="UniProtKB-KW"/>
</dbReference>
<dbReference type="Pfam" id="PF00069">
    <property type="entry name" value="Pkinase"/>
    <property type="match status" value="1"/>
</dbReference>
<dbReference type="Proteomes" id="UP000887574">
    <property type="component" value="Unplaced"/>
</dbReference>
<dbReference type="GO" id="GO:0005524">
    <property type="term" value="F:ATP binding"/>
    <property type="evidence" value="ECO:0007669"/>
    <property type="project" value="UniProtKB-UniRule"/>
</dbReference>
<evidence type="ECO:0000259" key="12">
    <source>
        <dbReference type="PROSITE" id="PS50011"/>
    </source>
</evidence>
<evidence type="ECO:0000256" key="5">
    <source>
        <dbReference type="ARBA" id="ARBA00022741"/>
    </source>
</evidence>
<evidence type="ECO:0000256" key="1">
    <source>
        <dbReference type="ARBA" id="ARBA00012513"/>
    </source>
</evidence>
<evidence type="ECO:0000256" key="10">
    <source>
        <dbReference type="PROSITE-ProRule" id="PRU10141"/>
    </source>
</evidence>
<dbReference type="Gene3D" id="1.10.510.10">
    <property type="entry name" value="Transferase(Phosphotransferase) domain 1"/>
    <property type="match status" value="1"/>
</dbReference>
<comment type="catalytic activity">
    <reaction evidence="8">
        <text>L-threonyl-[protein] + ATP = O-phospho-L-threonyl-[protein] + ADP + H(+)</text>
        <dbReference type="Rhea" id="RHEA:46608"/>
        <dbReference type="Rhea" id="RHEA-COMP:11060"/>
        <dbReference type="Rhea" id="RHEA-COMP:11605"/>
        <dbReference type="ChEBI" id="CHEBI:15378"/>
        <dbReference type="ChEBI" id="CHEBI:30013"/>
        <dbReference type="ChEBI" id="CHEBI:30616"/>
        <dbReference type="ChEBI" id="CHEBI:61977"/>
        <dbReference type="ChEBI" id="CHEBI:456216"/>
        <dbReference type="EC" id="2.7.11.1"/>
    </reaction>
</comment>
<dbReference type="PANTHER" id="PTHR22988">
    <property type="entry name" value="MYOTONIC DYSTROPHY S/T KINASE-RELATED"/>
    <property type="match status" value="1"/>
</dbReference>
<dbReference type="GO" id="GO:0005856">
    <property type="term" value="C:cytoskeleton"/>
    <property type="evidence" value="ECO:0007669"/>
    <property type="project" value="TreeGrafter"/>
</dbReference>
<dbReference type="FunFam" id="3.30.200.20:FF:001055">
    <property type="entry name" value="Serine/threonine-protein kinase MRCK beta"/>
    <property type="match status" value="1"/>
</dbReference>
<dbReference type="InterPro" id="IPR000719">
    <property type="entry name" value="Prot_kinase_dom"/>
</dbReference>
<dbReference type="GO" id="GO:0031032">
    <property type="term" value="P:actomyosin structure organization"/>
    <property type="evidence" value="ECO:0007669"/>
    <property type="project" value="TreeGrafter"/>
</dbReference>
<dbReference type="GO" id="GO:0005737">
    <property type="term" value="C:cytoplasm"/>
    <property type="evidence" value="ECO:0007669"/>
    <property type="project" value="TreeGrafter"/>
</dbReference>
<dbReference type="Gene3D" id="3.30.200.20">
    <property type="entry name" value="Phosphorylase Kinase, domain 1"/>
    <property type="match status" value="1"/>
</dbReference>
<sequence>MDLPADPNDPAAGSLVEERLERLDQLYLKVREANSLATLNGHSALSVETLLDTLLCLFDECTSSTLRKEKAIAEFVDYAKPIVSRVKALRMCREDFDVLRCIGRGSFGEVAVVRLVNTDKVYAMKILNKWEMLKRAETACFKEERDVMVFGNRKWITNLHYAFQDERNLYLIMDYYVGGDLLTLISKFEDTIPEPLVKFYVAEMILAIDSVHTLGYVHRDIKPDNVLIDISGHIKLGDFGSCLKRKPDGTVHASTSVGTPDYISPETLRAVEDGRGCYGAECDWWSLGICMYEMVFGRRLFMPKAW</sequence>
<dbReference type="SUPFAM" id="SSF56112">
    <property type="entry name" value="Protein kinase-like (PK-like)"/>
    <property type="match status" value="1"/>
</dbReference>
<protein>
    <recommendedName>
        <fullName evidence="1">non-specific serine/threonine protein kinase</fullName>
        <ecNumber evidence="1">2.7.11.1</ecNumber>
    </recommendedName>
</protein>
<dbReference type="PANTHER" id="PTHR22988:SF66">
    <property type="entry name" value="SERINE_THREONINE-PROTEIN KINASE GENGHIS KHAN"/>
    <property type="match status" value="1"/>
</dbReference>
<keyword evidence="4" id="KW-0808">Transferase</keyword>
<feature type="domain" description="Protein kinase" evidence="12">
    <location>
        <begin position="96"/>
        <end position="306"/>
    </location>
</feature>
<evidence type="ECO:0000256" key="3">
    <source>
        <dbReference type="ARBA" id="ARBA00022553"/>
    </source>
</evidence>
<evidence type="ECO:0000313" key="14">
    <source>
        <dbReference type="WBParaSite" id="jg14684"/>
    </source>
</evidence>
<dbReference type="SMART" id="SM00220">
    <property type="entry name" value="S_TKc"/>
    <property type="match status" value="1"/>
</dbReference>
<dbReference type="PROSITE" id="PS50011">
    <property type="entry name" value="PROTEIN_KINASE_DOM"/>
    <property type="match status" value="1"/>
</dbReference>